<dbReference type="OrthoDB" id="5522031at2"/>
<dbReference type="CDD" id="cd00519">
    <property type="entry name" value="Lipase_3"/>
    <property type="match status" value="1"/>
</dbReference>
<dbReference type="KEGG" id="sulj:SJPD1_0980"/>
<evidence type="ECO:0000313" key="2">
    <source>
        <dbReference type="EMBL" id="ATB69092.1"/>
    </source>
</evidence>
<dbReference type="PANTHER" id="PTHR45856:SF24">
    <property type="entry name" value="FUNGAL LIPASE-LIKE DOMAIN-CONTAINING PROTEIN"/>
    <property type="match status" value="1"/>
</dbReference>
<proteinExistence type="predicted"/>
<gene>
    <name evidence="2" type="ORF">SJPD1_0980</name>
</gene>
<accession>A0A290HC11</accession>
<dbReference type="EMBL" id="CP023275">
    <property type="protein sequence ID" value="ATB69092.1"/>
    <property type="molecule type" value="Genomic_DNA"/>
</dbReference>
<organism evidence="2 3">
    <name type="scientific">Sulfurospirillum diekertiae</name>
    <dbReference type="NCBI Taxonomy" id="1854492"/>
    <lineage>
        <taxon>Bacteria</taxon>
        <taxon>Pseudomonadati</taxon>
        <taxon>Campylobacterota</taxon>
        <taxon>Epsilonproteobacteria</taxon>
        <taxon>Campylobacterales</taxon>
        <taxon>Sulfurospirillaceae</taxon>
        <taxon>Sulfurospirillum</taxon>
    </lineage>
</organism>
<dbReference type="SUPFAM" id="SSF53474">
    <property type="entry name" value="alpha/beta-Hydrolases"/>
    <property type="match status" value="1"/>
</dbReference>
<sequence>MKNLLVESEEELQKTKELLAKSIPTYRQAYSDRTAWVMACLSELSYLKFNEPIIDKNKAKLIKNVSKLIDEGKQSSLIKLIDLLAYDSEEERSKLKSDLQIINMKIEKTFDCNGTQAMLVSNDKFYVLVFRGTEVSSVEDIKADLKAVTKQCDTGGRIHSGFDEAFSEVHIEIQSYLNNLTEEKPLFITGHSLGGALATVATKKLTFKYGIAACYTYGSPRVGDEKWISNIKTPIYRLVNSADPVTMLPPGADVISLLTFFLKIIPVLKSFSMLFQSKFGGYCHAGDMRFLTNIRIGCFNDAMLLNSVTYWRRILAYTTKLNPWKELPSDHSITVYRKKLRAIAWKSNDK</sequence>
<protein>
    <recommendedName>
        <fullName evidence="1">Fungal lipase-type domain-containing protein</fullName>
    </recommendedName>
</protein>
<dbReference type="GO" id="GO:0006629">
    <property type="term" value="P:lipid metabolic process"/>
    <property type="evidence" value="ECO:0007669"/>
    <property type="project" value="InterPro"/>
</dbReference>
<dbReference type="Gene3D" id="3.40.50.1820">
    <property type="entry name" value="alpha/beta hydrolase"/>
    <property type="match status" value="1"/>
</dbReference>
<dbReference type="Proteomes" id="UP000217349">
    <property type="component" value="Chromosome"/>
</dbReference>
<evidence type="ECO:0000313" key="3">
    <source>
        <dbReference type="Proteomes" id="UP000217349"/>
    </source>
</evidence>
<evidence type="ECO:0000259" key="1">
    <source>
        <dbReference type="Pfam" id="PF01764"/>
    </source>
</evidence>
<feature type="domain" description="Fungal lipase-type" evidence="1">
    <location>
        <begin position="127"/>
        <end position="250"/>
    </location>
</feature>
<name>A0A290HC11_9BACT</name>
<dbReference type="PANTHER" id="PTHR45856">
    <property type="entry name" value="ALPHA/BETA-HYDROLASES SUPERFAMILY PROTEIN"/>
    <property type="match status" value="1"/>
</dbReference>
<dbReference type="RefSeq" id="WP_096046219.1">
    <property type="nucleotide sequence ID" value="NZ_CP023275.1"/>
</dbReference>
<reference evidence="3" key="1">
    <citation type="submission" date="2017-09" db="EMBL/GenBank/DDBJ databases">
        <title>The complete genome of Sulfurospirillum sp. JPD-1.</title>
        <authorList>
            <person name="Goris T."/>
        </authorList>
    </citation>
    <scope>NUCLEOTIDE SEQUENCE [LARGE SCALE GENOMIC DNA]</scope>
    <source>
        <strain evidence="3">JPD-1</strain>
    </source>
</reference>
<dbReference type="InterPro" id="IPR029058">
    <property type="entry name" value="AB_hydrolase_fold"/>
</dbReference>
<dbReference type="Pfam" id="PF01764">
    <property type="entry name" value="Lipase_3"/>
    <property type="match status" value="1"/>
</dbReference>
<dbReference type="AlphaFoldDB" id="A0A290HC11"/>
<dbReference type="InterPro" id="IPR051218">
    <property type="entry name" value="Sec_MonoDiacylglyc_Lipase"/>
</dbReference>
<dbReference type="InterPro" id="IPR002921">
    <property type="entry name" value="Fungal_lipase-type"/>
</dbReference>